<sequence>MTKTVMITGASNGFGYLTAIKCAEKGFRVIATMRNMSYADRFEQEVKNPNVLARIIPRQLDVTDHDSIRSFEISLATIDRIDVLINNAGMAVGGFVEEVPVEDYRKQFETNFFGMVAVTQLVLPIMRRQGFGKILNVSSISGLIGFPGLSPYVASKHAVEGFTESLRLELKPFGIEAAMIEPGSFRTNIWTRGTYIPETASQTGSPYADYMNRIKQYMEASRETMAEPSQVAAFTSKLVERSAWSKVRHPVGKGVRPMIWTKRLLPWRVWEKLVIRKVLNKREEMHDEKDI</sequence>
<name>A0ABQ1NK56_9BACI</name>
<dbReference type="Proteomes" id="UP000619534">
    <property type="component" value="Unassembled WGS sequence"/>
</dbReference>
<keyword evidence="5" id="KW-1185">Reference proteome</keyword>
<dbReference type="PANTHER" id="PTHR43976">
    <property type="entry name" value="SHORT CHAIN DEHYDROGENASE"/>
    <property type="match status" value="1"/>
</dbReference>
<proteinExistence type="inferred from homology"/>
<dbReference type="PRINTS" id="PR00081">
    <property type="entry name" value="GDHRDH"/>
</dbReference>
<dbReference type="Gene3D" id="3.40.50.720">
    <property type="entry name" value="NAD(P)-binding Rossmann-like Domain"/>
    <property type="match status" value="1"/>
</dbReference>
<accession>A0ABQ1NK56</accession>
<dbReference type="PANTHER" id="PTHR43976:SF16">
    <property type="entry name" value="SHORT-CHAIN DEHYDROGENASE_REDUCTASE FAMILY PROTEIN"/>
    <property type="match status" value="1"/>
</dbReference>
<keyword evidence="2" id="KW-0560">Oxidoreductase</keyword>
<dbReference type="InterPro" id="IPR002347">
    <property type="entry name" value="SDR_fam"/>
</dbReference>
<evidence type="ECO:0000256" key="1">
    <source>
        <dbReference type="ARBA" id="ARBA00006484"/>
    </source>
</evidence>
<dbReference type="CDD" id="cd05374">
    <property type="entry name" value="17beta-HSD-like_SDR_c"/>
    <property type="match status" value="1"/>
</dbReference>
<evidence type="ECO:0000256" key="2">
    <source>
        <dbReference type="ARBA" id="ARBA00023002"/>
    </source>
</evidence>
<reference evidence="5" key="1">
    <citation type="journal article" date="2019" name="Int. J. Syst. Evol. Microbiol.">
        <title>The Global Catalogue of Microorganisms (GCM) 10K type strain sequencing project: providing services to taxonomists for standard genome sequencing and annotation.</title>
        <authorList>
            <consortium name="The Broad Institute Genomics Platform"/>
            <consortium name="The Broad Institute Genome Sequencing Center for Infectious Disease"/>
            <person name="Wu L."/>
            <person name="Ma J."/>
        </authorList>
    </citation>
    <scope>NUCLEOTIDE SEQUENCE [LARGE SCALE GENOMIC DNA]</scope>
    <source>
        <strain evidence="5">CCM 7282</strain>
    </source>
</reference>
<dbReference type="EMBL" id="BMCJ01000001">
    <property type="protein sequence ID" value="GGC79232.1"/>
    <property type="molecule type" value="Genomic_DNA"/>
</dbReference>
<evidence type="ECO:0000256" key="3">
    <source>
        <dbReference type="RuleBase" id="RU000363"/>
    </source>
</evidence>
<comment type="similarity">
    <text evidence="1 3">Belongs to the short-chain dehydrogenases/reductases (SDR) family.</text>
</comment>
<dbReference type="InterPro" id="IPR020904">
    <property type="entry name" value="Sc_DH/Rdtase_CS"/>
</dbReference>
<protein>
    <submittedName>
        <fullName evidence="4">Short-chain dehydrogenase/reductase</fullName>
    </submittedName>
</protein>
<dbReference type="SUPFAM" id="SSF51735">
    <property type="entry name" value="NAD(P)-binding Rossmann-fold domains"/>
    <property type="match status" value="1"/>
</dbReference>
<evidence type="ECO:0000313" key="4">
    <source>
        <dbReference type="EMBL" id="GGC79232.1"/>
    </source>
</evidence>
<dbReference type="InterPro" id="IPR036291">
    <property type="entry name" value="NAD(P)-bd_dom_sf"/>
</dbReference>
<dbReference type="InterPro" id="IPR051911">
    <property type="entry name" value="SDR_oxidoreductase"/>
</dbReference>
<dbReference type="PRINTS" id="PR00080">
    <property type="entry name" value="SDRFAMILY"/>
</dbReference>
<dbReference type="RefSeq" id="WP_062445419.1">
    <property type="nucleotide sequence ID" value="NZ_BMCJ01000001.1"/>
</dbReference>
<evidence type="ECO:0000313" key="5">
    <source>
        <dbReference type="Proteomes" id="UP000619534"/>
    </source>
</evidence>
<dbReference type="Pfam" id="PF00106">
    <property type="entry name" value="adh_short"/>
    <property type="match status" value="1"/>
</dbReference>
<gene>
    <name evidence="4" type="ORF">GCM10007216_07130</name>
</gene>
<organism evidence="4 5">
    <name type="scientific">Thalassobacillus devorans</name>
    <dbReference type="NCBI Taxonomy" id="279813"/>
    <lineage>
        <taxon>Bacteria</taxon>
        <taxon>Bacillati</taxon>
        <taxon>Bacillota</taxon>
        <taxon>Bacilli</taxon>
        <taxon>Bacillales</taxon>
        <taxon>Bacillaceae</taxon>
        <taxon>Thalassobacillus</taxon>
    </lineage>
</organism>
<dbReference type="PROSITE" id="PS00061">
    <property type="entry name" value="ADH_SHORT"/>
    <property type="match status" value="1"/>
</dbReference>
<comment type="caution">
    <text evidence="4">The sequence shown here is derived from an EMBL/GenBank/DDBJ whole genome shotgun (WGS) entry which is preliminary data.</text>
</comment>
<dbReference type="NCBIfam" id="NF005372">
    <property type="entry name" value="PRK06914.1"/>
    <property type="match status" value="1"/>
</dbReference>